<dbReference type="GO" id="GO:0005737">
    <property type="term" value="C:cytoplasm"/>
    <property type="evidence" value="ECO:0007669"/>
    <property type="project" value="UniProtKB-SubCell"/>
</dbReference>
<protein>
    <recommendedName>
        <fullName evidence="5">CDAN1-interacting nuclease 1</fullName>
    </recommendedName>
</protein>
<evidence type="ECO:0000256" key="3">
    <source>
        <dbReference type="ARBA" id="ARBA00022490"/>
    </source>
</evidence>
<accession>A0A0K8WJU2</accession>
<dbReference type="GO" id="GO:0005634">
    <property type="term" value="C:nucleus"/>
    <property type="evidence" value="ECO:0007669"/>
    <property type="project" value="UniProtKB-SubCell"/>
</dbReference>
<reference evidence="6" key="1">
    <citation type="submission" date="2015-06" db="EMBL/GenBank/DDBJ databases">
        <authorList>
            <person name="Hoefler B.C."/>
            <person name="Straight P.D."/>
        </authorList>
    </citation>
    <scope>NUCLEOTIDE SEQUENCE</scope>
</reference>
<gene>
    <name evidence="6" type="primary">zgc:154061</name>
    <name evidence="6" type="ORF">c0_g1_i1</name>
</gene>
<feature type="non-terminal residue" evidence="6">
    <location>
        <position position="1"/>
    </location>
</feature>
<comment type="subcellular location">
    <subcellularLocation>
        <location evidence="2">Cytoplasm</location>
    </subcellularLocation>
    <subcellularLocation>
        <location evidence="1">Nucleus</location>
    </subcellularLocation>
</comment>
<evidence type="ECO:0000256" key="5">
    <source>
        <dbReference type="ARBA" id="ARBA00023480"/>
    </source>
</evidence>
<evidence type="ECO:0000256" key="4">
    <source>
        <dbReference type="ARBA" id="ARBA00023242"/>
    </source>
</evidence>
<evidence type="ECO:0000313" key="6">
    <source>
        <dbReference type="EMBL" id="JAI51357.1"/>
    </source>
</evidence>
<proteinExistence type="predicted"/>
<dbReference type="InterPro" id="IPR029404">
    <property type="entry name" value="CDIN1"/>
</dbReference>
<keyword evidence="3" id="KW-0963">Cytoplasm</keyword>
<name>A0A0K8WJU2_BACLA</name>
<dbReference type="Pfam" id="PF14811">
    <property type="entry name" value="TPD"/>
    <property type="match status" value="1"/>
</dbReference>
<dbReference type="AlphaFoldDB" id="A0A0K8WJU2"/>
<evidence type="ECO:0000256" key="2">
    <source>
        <dbReference type="ARBA" id="ARBA00004496"/>
    </source>
</evidence>
<dbReference type="EMBL" id="GDHF01000957">
    <property type="protein sequence ID" value="JAI51357.1"/>
    <property type="molecule type" value="Transcribed_RNA"/>
</dbReference>
<dbReference type="OrthoDB" id="1272at2759"/>
<keyword evidence="4" id="KW-0539">Nucleus</keyword>
<organism evidence="6">
    <name type="scientific">Bactrocera latifrons</name>
    <name type="common">Malaysian fruit fly</name>
    <name type="synonym">Chaetodacus latifrons</name>
    <dbReference type="NCBI Taxonomy" id="174628"/>
    <lineage>
        <taxon>Eukaryota</taxon>
        <taxon>Metazoa</taxon>
        <taxon>Ecdysozoa</taxon>
        <taxon>Arthropoda</taxon>
        <taxon>Hexapoda</taxon>
        <taxon>Insecta</taxon>
        <taxon>Pterygota</taxon>
        <taxon>Neoptera</taxon>
        <taxon>Endopterygota</taxon>
        <taxon>Diptera</taxon>
        <taxon>Brachycera</taxon>
        <taxon>Muscomorpha</taxon>
        <taxon>Tephritoidea</taxon>
        <taxon>Tephritidae</taxon>
        <taxon>Bactrocera</taxon>
        <taxon>Bactrocera</taxon>
    </lineage>
</organism>
<evidence type="ECO:0000256" key="1">
    <source>
        <dbReference type="ARBA" id="ARBA00004123"/>
    </source>
</evidence>
<dbReference type="PANTHER" id="PTHR31661">
    <property type="entry name" value="SIMILAR TO CDNA SEQUENCE BC052040"/>
    <property type="match status" value="1"/>
</dbReference>
<sequence length="352" mass="41006">QLIFETFSKQQIKEAFKRIHRKHTILFCQNNFYLLTTKMEISTTNQVATEEGKKRILNALEYSKICNFIQHYHGLAIDCEMEMVNRVFTDIDRQTLKSILQTELSTRLRAQHWQNEKKAKKYLKAFKDQVSTHPTPTLLLKIACLEGMSPMALCRTVLQEKYKFSHKADLTRLLKYPHLIDDPKLAANVIQCMCSDSQDGPLVDLRRRILGEEYEFKLKEMATAANMHYYDENDLRRLGYDKTPDIKMIVPFLYKGEVVNWIESKANFGDVKTHKWYIQQQLYSYSNRFGAGIVIYWFGYHEDTPRLPDNNVGIIVLDDFPSSDHMVFLNICDDANPTTDIGTESSLQNCTS</sequence>
<dbReference type="PANTHER" id="PTHR31661:SF1">
    <property type="entry name" value="CDAN1-INTERACTING NUCLEASE 1"/>
    <property type="match status" value="1"/>
</dbReference>